<dbReference type="PANTHER" id="PTHR44414:SF1">
    <property type="entry name" value="PROTEIN NEDD1"/>
    <property type="match status" value="1"/>
</dbReference>
<evidence type="ECO:0000256" key="1">
    <source>
        <dbReference type="SAM" id="Coils"/>
    </source>
</evidence>
<dbReference type="GO" id="GO:0036064">
    <property type="term" value="C:ciliary basal body"/>
    <property type="evidence" value="ECO:0007669"/>
    <property type="project" value="TreeGrafter"/>
</dbReference>
<dbReference type="InterPro" id="IPR036322">
    <property type="entry name" value="WD40_repeat_dom_sf"/>
</dbReference>
<comment type="caution">
    <text evidence="3">The sequence shown here is derived from an EMBL/GenBank/DDBJ whole genome shotgun (WGS) entry which is preliminary data.</text>
</comment>
<accession>A0A9W9DYT2</accession>
<protein>
    <submittedName>
        <fullName evidence="3">WD40-repeat-containing domain protein</fullName>
    </submittedName>
</protein>
<dbReference type="Proteomes" id="UP001150238">
    <property type="component" value="Unassembled WGS sequence"/>
</dbReference>
<feature type="compositionally biased region" description="Polar residues" evidence="2">
    <location>
        <begin position="535"/>
        <end position="548"/>
    </location>
</feature>
<feature type="compositionally biased region" description="Low complexity" evidence="2">
    <location>
        <begin position="517"/>
        <end position="526"/>
    </location>
</feature>
<feature type="compositionally biased region" description="Basic residues" evidence="2">
    <location>
        <begin position="654"/>
        <end position="665"/>
    </location>
</feature>
<dbReference type="GO" id="GO:0043015">
    <property type="term" value="F:gamma-tubulin binding"/>
    <property type="evidence" value="ECO:0007669"/>
    <property type="project" value="TreeGrafter"/>
</dbReference>
<keyword evidence="1" id="KW-0175">Coiled coil</keyword>
<reference evidence="3" key="2">
    <citation type="journal article" date="2023" name="Proc. Natl. Acad. Sci. U.S.A.">
        <title>A global phylogenomic analysis of the shiitake genus Lentinula.</title>
        <authorList>
            <person name="Sierra-Patev S."/>
            <person name="Min B."/>
            <person name="Naranjo-Ortiz M."/>
            <person name="Looney B."/>
            <person name="Konkel Z."/>
            <person name="Slot J.C."/>
            <person name="Sakamoto Y."/>
            <person name="Steenwyk J.L."/>
            <person name="Rokas A."/>
            <person name="Carro J."/>
            <person name="Camarero S."/>
            <person name="Ferreira P."/>
            <person name="Molpeceres G."/>
            <person name="Ruiz-Duenas F.J."/>
            <person name="Serrano A."/>
            <person name="Henrissat B."/>
            <person name="Drula E."/>
            <person name="Hughes K.W."/>
            <person name="Mata J.L."/>
            <person name="Ishikawa N.K."/>
            <person name="Vargas-Isla R."/>
            <person name="Ushijima S."/>
            <person name="Smith C.A."/>
            <person name="Donoghue J."/>
            <person name="Ahrendt S."/>
            <person name="Andreopoulos W."/>
            <person name="He G."/>
            <person name="LaButti K."/>
            <person name="Lipzen A."/>
            <person name="Ng V."/>
            <person name="Riley R."/>
            <person name="Sandor L."/>
            <person name="Barry K."/>
            <person name="Martinez A.T."/>
            <person name="Xiao Y."/>
            <person name="Gibbons J.G."/>
            <person name="Terashima K."/>
            <person name="Grigoriev I.V."/>
            <person name="Hibbett D."/>
        </authorList>
    </citation>
    <scope>NUCLEOTIDE SEQUENCE</scope>
    <source>
        <strain evidence="3">Sp2 HRB7682 ss15</strain>
    </source>
</reference>
<feature type="compositionally biased region" description="Low complexity" evidence="2">
    <location>
        <begin position="315"/>
        <end position="331"/>
    </location>
</feature>
<dbReference type="AlphaFoldDB" id="A0A9W9DYT2"/>
<dbReference type="Gene3D" id="2.130.10.10">
    <property type="entry name" value="YVTN repeat-like/Quinoprotein amine dehydrogenase"/>
    <property type="match status" value="2"/>
</dbReference>
<dbReference type="InterPro" id="IPR015943">
    <property type="entry name" value="WD40/YVTN_repeat-like_dom_sf"/>
</dbReference>
<feature type="region of interest" description="Disordered" evidence="2">
    <location>
        <begin position="416"/>
        <end position="628"/>
    </location>
</feature>
<feature type="compositionally biased region" description="Polar residues" evidence="2">
    <location>
        <begin position="724"/>
        <end position="735"/>
    </location>
</feature>
<evidence type="ECO:0000256" key="2">
    <source>
        <dbReference type="SAM" id="MobiDB-lite"/>
    </source>
</evidence>
<reference evidence="3" key="1">
    <citation type="submission" date="2022-08" db="EMBL/GenBank/DDBJ databases">
        <authorList>
            <consortium name="DOE Joint Genome Institute"/>
            <person name="Min B."/>
            <person name="Riley R."/>
            <person name="Sierra-Patev S."/>
            <person name="Naranjo-Ortiz M."/>
            <person name="Looney B."/>
            <person name="Konkel Z."/>
            <person name="Slot J.C."/>
            <person name="Sakamoto Y."/>
            <person name="Steenwyk J.L."/>
            <person name="Rokas A."/>
            <person name="Carro J."/>
            <person name="Camarero S."/>
            <person name="Ferreira P."/>
            <person name="Molpeceres G."/>
            <person name="Ruiz-Duenas F.J."/>
            <person name="Serrano A."/>
            <person name="Henrissat B."/>
            <person name="Drula E."/>
            <person name="Hughes K.W."/>
            <person name="Mata J.L."/>
            <person name="Ishikawa N.K."/>
            <person name="Vargas-Isla R."/>
            <person name="Ushijima S."/>
            <person name="Smith C.A."/>
            <person name="Ahrendt S."/>
            <person name="Andreopoulos W."/>
            <person name="He G."/>
            <person name="Labutti K."/>
            <person name="Lipzen A."/>
            <person name="Ng V."/>
            <person name="Sandor L."/>
            <person name="Barry K."/>
            <person name="Martinez A.T."/>
            <person name="Xiao Y."/>
            <person name="Gibbons J.G."/>
            <person name="Terashima K."/>
            <person name="Hibbett D.S."/>
            <person name="Grigoriev I.V."/>
        </authorList>
    </citation>
    <scope>NUCLEOTIDE SEQUENCE</scope>
    <source>
        <strain evidence="3">Sp2 HRB7682 ss15</strain>
    </source>
</reference>
<feature type="region of interest" description="Disordered" evidence="2">
    <location>
        <begin position="297"/>
        <end position="371"/>
    </location>
</feature>
<dbReference type="SUPFAM" id="SSF50978">
    <property type="entry name" value="WD40 repeat-like"/>
    <property type="match status" value="1"/>
</dbReference>
<proteinExistence type="predicted"/>
<feature type="region of interest" description="Disordered" evidence="2">
    <location>
        <begin position="642"/>
        <end position="735"/>
    </location>
</feature>
<organism evidence="3 4">
    <name type="scientific">Lentinula lateritia</name>
    <dbReference type="NCBI Taxonomy" id="40482"/>
    <lineage>
        <taxon>Eukaryota</taxon>
        <taxon>Fungi</taxon>
        <taxon>Dikarya</taxon>
        <taxon>Basidiomycota</taxon>
        <taxon>Agaricomycotina</taxon>
        <taxon>Agaricomycetes</taxon>
        <taxon>Agaricomycetidae</taxon>
        <taxon>Agaricales</taxon>
        <taxon>Marasmiineae</taxon>
        <taxon>Omphalotaceae</taxon>
        <taxon>Lentinula</taxon>
    </lineage>
</organism>
<feature type="compositionally biased region" description="Low complexity" evidence="2">
    <location>
        <begin position="482"/>
        <end position="494"/>
    </location>
</feature>
<dbReference type="GO" id="GO:0005737">
    <property type="term" value="C:cytoplasm"/>
    <property type="evidence" value="ECO:0007669"/>
    <property type="project" value="TreeGrafter"/>
</dbReference>
<dbReference type="EMBL" id="JANVFS010000006">
    <property type="protein sequence ID" value="KAJ4491623.1"/>
    <property type="molecule type" value="Genomic_DNA"/>
</dbReference>
<feature type="compositionally biased region" description="Polar residues" evidence="2">
    <location>
        <begin position="572"/>
        <end position="597"/>
    </location>
</feature>
<dbReference type="InterPro" id="IPR001680">
    <property type="entry name" value="WD40_rpt"/>
</dbReference>
<feature type="compositionally biased region" description="Polar residues" evidence="2">
    <location>
        <begin position="297"/>
        <end position="306"/>
    </location>
</feature>
<feature type="compositionally biased region" description="Basic and acidic residues" evidence="2">
    <location>
        <begin position="673"/>
        <end position="682"/>
    </location>
</feature>
<evidence type="ECO:0000313" key="3">
    <source>
        <dbReference type="EMBL" id="KAJ4491623.1"/>
    </source>
</evidence>
<name>A0A9W9DYT2_9AGAR</name>
<sequence length="830" mass="88741">MLAITSTEALSILDHIVLKKAPSSYPSTVALLSPPVASSWSSDNKFLFIASADTIHRYDAEHHSLVDIFSTSESITSLVVKGNSPVIFGAGERVHVLECGSTTKISQTFVSHQDSVKSLSLSCDSTLLASTSSKAAYVHNLTLISHTALRGLPVSDQQSITTCTFHSHARTRLLLGIGKKVVIYDISRPSGPAKVISLSETSSGNICAISCSPFSKTLVAVATTGGTLGLIDLDKEKGLFRTINVKVPIASLSFSQEGASVYLGTENGKLLILDLRSLDKPPKSVLLSENGARLATMSVQAKSTSETPKDPPMITKSTESSKPTSRKPSTTIASVNKPSPARRIVSVSSKGKEPARLTADTRKVSAAKEKEGVNKKVFSPLRNPLSINNGGNTSLNHSDEFSLQIDTLPVVRGISKVSRPGPVQDTPERVRDPASSALSNSNSVSRIGISARLRPPPQPSPLSASVSRSKLSPKEDLRRTRTVSTTSRTAAVSSPLSASTSKKVKEDATGVSRRTRTVSTSSTRTSRAPKASDVTVATTESISAAATRTRTEVDHLSVPKDVKKSRVIFPSSHASSSKVETKTGSTSGAGPQSNARTPSPDLSDIEAMTSSGPGPVTPLPASRRRGMASPVLGAPVGIEVNADDDVDLPVPGNKSRKRDSGKGKARTVLFQDSGKEFDDGCAVREASSDDDIESEKENQREESVSWQISPRRPGSIGPSGGPSASSMPWNGSPIRHSQSYLHKQYANIPGSPGGTSPQGLLRNIVRDVMYDFHQESRAEMMSLHLDLVSMGRGWKKELRELMGEYGGELKELREENRRLREENERLRRGY</sequence>
<feature type="compositionally biased region" description="Low complexity" evidence="2">
    <location>
        <begin position="434"/>
        <end position="453"/>
    </location>
</feature>
<feature type="compositionally biased region" description="Basic and acidic residues" evidence="2">
    <location>
        <begin position="350"/>
        <end position="371"/>
    </location>
</feature>
<dbReference type="GO" id="GO:0007020">
    <property type="term" value="P:microtubule nucleation"/>
    <property type="evidence" value="ECO:0007669"/>
    <property type="project" value="TreeGrafter"/>
</dbReference>
<feature type="compositionally biased region" description="Basic and acidic residues" evidence="2">
    <location>
        <begin position="549"/>
        <end position="564"/>
    </location>
</feature>
<dbReference type="GO" id="GO:0000922">
    <property type="term" value="C:spindle pole"/>
    <property type="evidence" value="ECO:0007669"/>
    <property type="project" value="TreeGrafter"/>
</dbReference>
<dbReference type="InterPro" id="IPR052818">
    <property type="entry name" value="NEDD1_Spindle_Assembly"/>
</dbReference>
<gene>
    <name evidence="3" type="ORF">C8J55DRAFT_557185</name>
</gene>
<dbReference type="GO" id="GO:0005814">
    <property type="term" value="C:centriole"/>
    <property type="evidence" value="ECO:0007669"/>
    <property type="project" value="TreeGrafter"/>
</dbReference>
<dbReference type="GO" id="GO:0000278">
    <property type="term" value="P:mitotic cell cycle"/>
    <property type="evidence" value="ECO:0007669"/>
    <property type="project" value="TreeGrafter"/>
</dbReference>
<feature type="coiled-coil region" evidence="1">
    <location>
        <begin position="795"/>
        <end position="829"/>
    </location>
</feature>
<evidence type="ECO:0000313" key="4">
    <source>
        <dbReference type="Proteomes" id="UP001150238"/>
    </source>
</evidence>
<dbReference type="SMART" id="SM00320">
    <property type="entry name" value="WD40"/>
    <property type="match status" value="4"/>
</dbReference>
<dbReference type="PANTHER" id="PTHR44414">
    <property type="entry name" value="PROTEIN NEDD1"/>
    <property type="match status" value="1"/>
</dbReference>